<dbReference type="HOGENOM" id="CLU_035032_0_1_4"/>
<comment type="similarity">
    <text evidence="2">Belongs to the GSP F family.</text>
</comment>
<evidence type="ECO:0000259" key="9">
    <source>
        <dbReference type="Pfam" id="PF00482"/>
    </source>
</evidence>
<dbReference type="Pfam" id="PF00482">
    <property type="entry name" value="T2SSF"/>
    <property type="match status" value="2"/>
</dbReference>
<feature type="transmembrane region" description="Helical" evidence="8">
    <location>
        <begin position="212"/>
        <end position="233"/>
    </location>
</feature>
<keyword evidence="7 8" id="KW-0472">Membrane</keyword>
<name>Q3SJC0_THIDA</name>
<dbReference type="Gene3D" id="1.20.81.30">
    <property type="entry name" value="Type II secretion system (T2SS), domain F"/>
    <property type="match status" value="2"/>
</dbReference>
<evidence type="ECO:0000313" key="10">
    <source>
        <dbReference type="EMBL" id="AAZ97247.1"/>
    </source>
</evidence>
<keyword evidence="5 8" id="KW-0812">Transmembrane</keyword>
<dbReference type="GO" id="GO:0005886">
    <property type="term" value="C:plasma membrane"/>
    <property type="evidence" value="ECO:0007669"/>
    <property type="project" value="UniProtKB-SubCell"/>
</dbReference>
<evidence type="ECO:0000256" key="7">
    <source>
        <dbReference type="ARBA" id="ARBA00023136"/>
    </source>
</evidence>
<dbReference type="KEGG" id="tbd:Tbd_1294"/>
<proteinExistence type="inferred from homology"/>
<dbReference type="EMBL" id="CP000116">
    <property type="protein sequence ID" value="AAZ97247.1"/>
    <property type="molecule type" value="Genomic_DNA"/>
</dbReference>
<dbReference type="InterPro" id="IPR003004">
    <property type="entry name" value="GspF/PilC"/>
</dbReference>
<evidence type="ECO:0000256" key="1">
    <source>
        <dbReference type="ARBA" id="ARBA00004429"/>
    </source>
</evidence>
<dbReference type="Proteomes" id="UP000008291">
    <property type="component" value="Chromosome"/>
</dbReference>
<dbReference type="PRINTS" id="PR00812">
    <property type="entry name" value="BCTERIALGSPF"/>
</dbReference>
<feature type="domain" description="Type II secretion system protein GspF" evidence="9">
    <location>
        <begin position="259"/>
        <end position="380"/>
    </location>
</feature>
<dbReference type="InterPro" id="IPR042094">
    <property type="entry name" value="T2SS_GspF_sf"/>
</dbReference>
<keyword evidence="11" id="KW-1185">Reference proteome</keyword>
<accession>Q3SJC0</accession>
<feature type="transmembrane region" description="Helical" evidence="8">
    <location>
        <begin position="157"/>
        <end position="178"/>
    </location>
</feature>
<feature type="transmembrane region" description="Helical" evidence="8">
    <location>
        <begin position="361"/>
        <end position="381"/>
    </location>
</feature>
<evidence type="ECO:0000256" key="6">
    <source>
        <dbReference type="ARBA" id="ARBA00022989"/>
    </source>
</evidence>
<evidence type="ECO:0000313" key="11">
    <source>
        <dbReference type="Proteomes" id="UP000008291"/>
    </source>
</evidence>
<protein>
    <submittedName>
        <fullName evidence="10">Type II secretion system protein F</fullName>
    </submittedName>
</protein>
<comment type="subcellular location">
    <subcellularLocation>
        <location evidence="1">Cell inner membrane</location>
        <topology evidence="1">Multi-pass membrane protein</topology>
    </subcellularLocation>
</comment>
<dbReference type="GO" id="GO:0015628">
    <property type="term" value="P:protein secretion by the type II secretion system"/>
    <property type="evidence" value="ECO:0007669"/>
    <property type="project" value="TreeGrafter"/>
</dbReference>
<evidence type="ECO:0000256" key="3">
    <source>
        <dbReference type="ARBA" id="ARBA00022475"/>
    </source>
</evidence>
<dbReference type="AlphaFoldDB" id="Q3SJC0"/>
<evidence type="ECO:0000256" key="5">
    <source>
        <dbReference type="ARBA" id="ARBA00022692"/>
    </source>
</evidence>
<keyword evidence="6 8" id="KW-1133">Transmembrane helix</keyword>
<dbReference type="STRING" id="292415.Tbd_1294"/>
<dbReference type="eggNOG" id="COG1459">
    <property type="taxonomic scope" value="Bacteria"/>
</dbReference>
<reference evidence="10 11" key="1">
    <citation type="journal article" date="2006" name="J. Bacteriol.">
        <title>The genome sequence of the obligately chemolithoautotrophic, facultatively anaerobic bacterium Thiobacillus denitrificans.</title>
        <authorList>
            <person name="Beller H.R."/>
            <person name="Chain P.S."/>
            <person name="Letain T.E."/>
            <person name="Chakicherla A."/>
            <person name="Larimer F.W."/>
            <person name="Richardson P.M."/>
            <person name="Coleman M.A."/>
            <person name="Wood A.P."/>
            <person name="Kelly D.P."/>
        </authorList>
    </citation>
    <scope>NUCLEOTIDE SEQUENCE [LARGE SCALE GENOMIC DNA]</scope>
    <source>
        <strain evidence="10 11">ATCC 25259</strain>
    </source>
</reference>
<feature type="transmembrane region" description="Helical" evidence="8">
    <location>
        <begin position="259"/>
        <end position="277"/>
    </location>
</feature>
<sequence length="389" mass="42346">MGSASAIVSLVLEAPDAASAEARAAADGLTVLSVRRRASGDGWRLGRAKRFPLQLFTQELLALLNAGLALVEALEALAEKEARPESKSVFDQLLRALYEGQTLSAALEKLPAVFPALYVASIRASEKTGDLPETLRRYIAYQAQLDVIRKKLVSASIYPLVLIGVGGLVALFLMAYVVPRFSEVYEGLDGDLPLMSRLLMQWGQLLEQHGSAVLLVLAALLAGLVFGLTRPALRAWAGQKLWQIPSVGERMRVYQLARFYRTLGMLLAGGVSIVPALDMASGILHASLRDGLARAGARIREGQPISFAMEANGLTTQVALRMLRVGERTGQMGEMMERIAAFYDEEMARWVDWFTKLFEPLLMAVIGVVIGALVVLMYMPIFELAGSIQ</sequence>
<dbReference type="PANTHER" id="PTHR30012:SF7">
    <property type="entry name" value="PROTEIN TRANSPORT PROTEIN HOFC HOMOLOG"/>
    <property type="match status" value="1"/>
</dbReference>
<evidence type="ECO:0000256" key="4">
    <source>
        <dbReference type="ARBA" id="ARBA00022519"/>
    </source>
</evidence>
<dbReference type="PANTHER" id="PTHR30012">
    <property type="entry name" value="GENERAL SECRETION PATHWAY PROTEIN"/>
    <property type="match status" value="1"/>
</dbReference>
<evidence type="ECO:0000256" key="8">
    <source>
        <dbReference type="SAM" id="Phobius"/>
    </source>
</evidence>
<keyword evidence="3" id="KW-1003">Cell membrane</keyword>
<feature type="domain" description="Type II secretion system protein GspF" evidence="9">
    <location>
        <begin position="56"/>
        <end position="179"/>
    </location>
</feature>
<dbReference type="InterPro" id="IPR018076">
    <property type="entry name" value="T2SS_GspF_dom"/>
</dbReference>
<keyword evidence="4" id="KW-0997">Cell inner membrane</keyword>
<organism evidence="10 11">
    <name type="scientific">Thiobacillus denitrificans (strain ATCC 25259 / T1)</name>
    <dbReference type="NCBI Taxonomy" id="292415"/>
    <lineage>
        <taxon>Bacteria</taxon>
        <taxon>Pseudomonadati</taxon>
        <taxon>Pseudomonadota</taxon>
        <taxon>Betaproteobacteria</taxon>
        <taxon>Nitrosomonadales</taxon>
        <taxon>Thiobacillaceae</taxon>
        <taxon>Thiobacillus</taxon>
    </lineage>
</organism>
<evidence type="ECO:0000256" key="2">
    <source>
        <dbReference type="ARBA" id="ARBA00005745"/>
    </source>
</evidence>
<gene>
    <name evidence="10" type="ordered locus">Tbd_1294</name>
</gene>